<evidence type="ECO:0000313" key="5">
    <source>
        <dbReference type="EMBL" id="PJC24726.1"/>
    </source>
</evidence>
<reference evidence="6" key="1">
    <citation type="submission" date="2017-09" db="EMBL/GenBank/DDBJ databases">
        <title>Depth-based differentiation of microbial function through sediment-hosted aquifers and enrichment of novel symbionts in the deep terrestrial subsurface.</title>
        <authorList>
            <person name="Probst A.J."/>
            <person name="Ladd B."/>
            <person name="Jarett J.K."/>
            <person name="Geller-Mcgrath D.E."/>
            <person name="Sieber C.M.K."/>
            <person name="Emerson J.B."/>
            <person name="Anantharaman K."/>
            <person name="Thomas B.C."/>
            <person name="Malmstrom R."/>
            <person name="Stieglmeier M."/>
            <person name="Klingl A."/>
            <person name="Woyke T."/>
            <person name="Ryan C.M."/>
            <person name="Banfield J.F."/>
        </authorList>
    </citation>
    <scope>NUCLEOTIDE SEQUENCE [LARGE SCALE GENOMIC DNA]</scope>
</reference>
<keyword evidence="1" id="KW-0813">Transport</keyword>
<feature type="domain" description="ABC transporter" evidence="4">
    <location>
        <begin position="4"/>
        <end position="234"/>
    </location>
</feature>
<dbReference type="InterPro" id="IPR003439">
    <property type="entry name" value="ABC_transporter-like_ATP-bd"/>
</dbReference>
<organism evidence="5 6">
    <name type="scientific">Candidatus Uhrbacteria bacterium CG_4_9_14_0_2_um_filter_41_50</name>
    <dbReference type="NCBI Taxonomy" id="1975031"/>
    <lineage>
        <taxon>Bacteria</taxon>
        <taxon>Candidatus Uhriibacteriota</taxon>
    </lineage>
</organism>
<evidence type="ECO:0000256" key="3">
    <source>
        <dbReference type="ARBA" id="ARBA00022840"/>
    </source>
</evidence>
<dbReference type="AlphaFoldDB" id="A0A2M8EPR5"/>
<proteinExistence type="predicted"/>
<sequence>MNAIEIKGLTKKYGKTVAVDSLDLKVKQGEFFGLLGQNGAGKSTTINCITGIAKFSEGLISVMGFDVQKDYQKSRATVGLSPQEFNADIFAPLEKILDFVGGYFGMSTGKRKERVNKVLDLFELQDHRKKPFGKLSGGLKRRAILARALVHDPDVLILDEPTSGIDVEQRHALWEYLENLHQAGKTIILTSHYLEEVEKLCSRVVIIHDGKKIADLTKAEFTKNGDKLEDVYLRLTAKAVAV</sequence>
<comment type="caution">
    <text evidence="5">The sequence shown here is derived from an EMBL/GenBank/DDBJ whole genome shotgun (WGS) entry which is preliminary data.</text>
</comment>
<dbReference type="InterPro" id="IPR050763">
    <property type="entry name" value="ABC_transporter_ATP-binding"/>
</dbReference>
<dbReference type="SUPFAM" id="SSF52540">
    <property type="entry name" value="P-loop containing nucleoside triphosphate hydrolases"/>
    <property type="match status" value="1"/>
</dbReference>
<evidence type="ECO:0000256" key="1">
    <source>
        <dbReference type="ARBA" id="ARBA00022448"/>
    </source>
</evidence>
<name>A0A2M8EPR5_9BACT</name>
<dbReference type="Gene3D" id="3.40.50.300">
    <property type="entry name" value="P-loop containing nucleotide triphosphate hydrolases"/>
    <property type="match status" value="1"/>
</dbReference>
<protein>
    <submittedName>
        <fullName evidence="5">ABC transporter ATP-binding protein</fullName>
    </submittedName>
</protein>
<dbReference type="PANTHER" id="PTHR42711:SF15">
    <property type="entry name" value="ABC-TYPE MULTIDRUG TRANSPORT SYSTEM, ATPASE COMPONENT"/>
    <property type="match status" value="1"/>
</dbReference>
<dbReference type="PANTHER" id="PTHR42711">
    <property type="entry name" value="ABC TRANSPORTER ATP-BINDING PROTEIN"/>
    <property type="match status" value="1"/>
</dbReference>
<gene>
    <name evidence="5" type="ORF">CO057_01255</name>
</gene>
<evidence type="ECO:0000313" key="6">
    <source>
        <dbReference type="Proteomes" id="UP000230251"/>
    </source>
</evidence>
<dbReference type="GO" id="GO:0016887">
    <property type="term" value="F:ATP hydrolysis activity"/>
    <property type="evidence" value="ECO:0007669"/>
    <property type="project" value="InterPro"/>
</dbReference>
<dbReference type="Proteomes" id="UP000230251">
    <property type="component" value="Unassembled WGS sequence"/>
</dbReference>
<accession>A0A2M8EPR5</accession>
<dbReference type="InterPro" id="IPR003593">
    <property type="entry name" value="AAA+_ATPase"/>
</dbReference>
<dbReference type="SMART" id="SM00382">
    <property type="entry name" value="AAA"/>
    <property type="match status" value="1"/>
</dbReference>
<dbReference type="Pfam" id="PF00005">
    <property type="entry name" value="ABC_tran"/>
    <property type="match status" value="1"/>
</dbReference>
<evidence type="ECO:0000259" key="4">
    <source>
        <dbReference type="PROSITE" id="PS50893"/>
    </source>
</evidence>
<evidence type="ECO:0000256" key="2">
    <source>
        <dbReference type="ARBA" id="ARBA00022741"/>
    </source>
</evidence>
<dbReference type="PROSITE" id="PS50893">
    <property type="entry name" value="ABC_TRANSPORTER_2"/>
    <property type="match status" value="1"/>
</dbReference>
<dbReference type="EMBL" id="PFSI01000020">
    <property type="protein sequence ID" value="PJC24726.1"/>
    <property type="molecule type" value="Genomic_DNA"/>
</dbReference>
<dbReference type="GO" id="GO:0005524">
    <property type="term" value="F:ATP binding"/>
    <property type="evidence" value="ECO:0007669"/>
    <property type="project" value="UniProtKB-KW"/>
</dbReference>
<keyword evidence="3 5" id="KW-0067">ATP-binding</keyword>
<dbReference type="InterPro" id="IPR027417">
    <property type="entry name" value="P-loop_NTPase"/>
</dbReference>
<keyword evidence="2" id="KW-0547">Nucleotide-binding</keyword>